<dbReference type="OrthoDB" id="9768685at2"/>
<dbReference type="EMBL" id="CP000233">
    <property type="protein sequence ID" value="ABD99785.1"/>
    <property type="molecule type" value="Genomic_DNA"/>
</dbReference>
<reference evidence="3 4" key="1">
    <citation type="journal article" date="2006" name="Proc. Natl. Acad. Sci. U.S.A.">
        <title>Multireplicon genome architecture of Lactobacillus salivarius.</title>
        <authorList>
            <person name="Claesson M.J."/>
            <person name="Li Y."/>
            <person name="Leahy S."/>
            <person name="Canchaya C."/>
            <person name="van Pijkeren J.P."/>
            <person name="Cerdeno-Tarraga A.M."/>
            <person name="Parkhill J."/>
            <person name="Flynn S."/>
            <person name="O'Sullivan G.C."/>
            <person name="Collins J.K."/>
            <person name="Higgins D."/>
            <person name="Shanahan F."/>
            <person name="Fitzgerald G.F."/>
            <person name="van Sinderen D."/>
            <person name="O'Toole P.W."/>
        </authorList>
    </citation>
    <scope>NUCLEOTIDE SEQUENCE [LARGE SCALE GENOMIC DNA]</scope>
    <source>
        <strain evidence="3 4">UCC118</strain>
    </source>
</reference>
<dbReference type="RefSeq" id="WP_011476085.1">
    <property type="nucleotide sequence ID" value="NC_007929.1"/>
</dbReference>
<dbReference type="InterPro" id="IPR001296">
    <property type="entry name" value="Glyco_trans_1"/>
</dbReference>
<evidence type="ECO:0000313" key="4">
    <source>
        <dbReference type="Proteomes" id="UP000006559"/>
    </source>
</evidence>
<organism evidence="3 4">
    <name type="scientific">Ligilactobacillus salivarius (strain UCC118)</name>
    <name type="common">Lactobacillus salivarius</name>
    <dbReference type="NCBI Taxonomy" id="362948"/>
    <lineage>
        <taxon>Bacteria</taxon>
        <taxon>Bacillati</taxon>
        <taxon>Bacillota</taxon>
        <taxon>Bacilli</taxon>
        <taxon>Lactobacillales</taxon>
        <taxon>Lactobacillaceae</taxon>
        <taxon>Ligilactobacillus</taxon>
    </lineage>
</organism>
<accession>Q1WTF4</accession>
<feature type="domain" description="Glycosyl transferase family 1" evidence="2">
    <location>
        <begin position="192"/>
        <end position="347"/>
    </location>
</feature>
<dbReference type="Gene3D" id="3.40.50.2000">
    <property type="entry name" value="Glycogen Phosphorylase B"/>
    <property type="match status" value="2"/>
</dbReference>
<dbReference type="KEGG" id="lsl:LSL_0977"/>
<evidence type="ECO:0000256" key="1">
    <source>
        <dbReference type="ARBA" id="ARBA00022679"/>
    </source>
</evidence>
<evidence type="ECO:0000313" key="3">
    <source>
        <dbReference type="EMBL" id="ABD99785.1"/>
    </source>
</evidence>
<evidence type="ECO:0000259" key="2">
    <source>
        <dbReference type="Pfam" id="PF00534"/>
    </source>
</evidence>
<dbReference type="EC" id="2.4.1.-" evidence="3"/>
<dbReference type="Proteomes" id="UP000006559">
    <property type="component" value="Chromosome"/>
</dbReference>
<gene>
    <name evidence="3" type="primary">rfaG</name>
    <name evidence="3" type="ordered locus">LSL_0977</name>
</gene>
<sequence length="379" mass="43360">MNIGYISPTNPFVDKKRWSGTNYSTREALELVGHTVEWIKYDNTNLFLKIYNRIIYKLIYGNGTPTYSRLSSWLKVKTIHENLEKYDVIFIPGQIDLVAGLKTKTPIIYYGDGTVPLMVDYYWFNFTKRAINEAKELELKAARNASINIYASNWARNSGIKEYKIHSSKAKVIPFGANLSYADTDNISNIDKNDRINIIFSGVDWKRKGGELAVNACEKLVEDGYDVRLTIVGIKDLDYRVKGLDFIDYLGFLDKEDETQYLKYLDAWRKADILLLPTRAECADIVFNEASAFGVPSLSVDTGGVADYVKNNINGYRMPLSANGEDFALKIEEWIKEDKLSILSKEAKKYINQEIIGELGELVLINYWKIVIFLKSNYL</sequence>
<dbReference type="PATRIC" id="fig|362948.14.peg.1051"/>
<dbReference type="PANTHER" id="PTHR46401">
    <property type="entry name" value="GLYCOSYLTRANSFERASE WBBK-RELATED"/>
    <property type="match status" value="1"/>
</dbReference>
<dbReference type="Pfam" id="PF00534">
    <property type="entry name" value="Glycos_transf_1"/>
    <property type="match status" value="1"/>
</dbReference>
<dbReference type="GO" id="GO:0009103">
    <property type="term" value="P:lipopolysaccharide biosynthetic process"/>
    <property type="evidence" value="ECO:0007669"/>
    <property type="project" value="TreeGrafter"/>
</dbReference>
<dbReference type="HOGENOM" id="CLU_044324_0_0_9"/>
<dbReference type="CDD" id="cd03801">
    <property type="entry name" value="GT4_PimA-like"/>
    <property type="match status" value="1"/>
</dbReference>
<dbReference type="PANTHER" id="PTHR46401:SF2">
    <property type="entry name" value="GLYCOSYLTRANSFERASE WBBK-RELATED"/>
    <property type="match status" value="1"/>
</dbReference>
<keyword evidence="1 3" id="KW-0808">Transferase</keyword>
<dbReference type="GO" id="GO:0016757">
    <property type="term" value="F:glycosyltransferase activity"/>
    <property type="evidence" value="ECO:0007669"/>
    <property type="project" value="UniProtKB-KW"/>
</dbReference>
<protein>
    <submittedName>
        <fullName evidence="3">Glycosyltransferase</fullName>
        <ecNumber evidence="3">2.4.1.-</ecNumber>
    </submittedName>
</protein>
<name>Q1WTF4_LIGS1</name>
<dbReference type="CAZy" id="GT4">
    <property type="family name" value="Glycosyltransferase Family 4"/>
</dbReference>
<dbReference type="AlphaFoldDB" id="Q1WTF4"/>
<dbReference type="STRING" id="362948.LSL_0977"/>
<keyword evidence="4" id="KW-1185">Reference proteome</keyword>
<dbReference type="SUPFAM" id="SSF53756">
    <property type="entry name" value="UDP-Glycosyltransferase/glycogen phosphorylase"/>
    <property type="match status" value="1"/>
</dbReference>
<keyword evidence="3" id="KW-0328">Glycosyltransferase</keyword>
<proteinExistence type="predicted"/>